<feature type="non-terminal residue" evidence="1">
    <location>
        <position position="258"/>
    </location>
</feature>
<accession>X0VZL9</accession>
<reference evidence="1" key="1">
    <citation type="journal article" date="2014" name="Front. Microbiol.">
        <title>High frequency of phylogenetically diverse reductive dehalogenase-homologous genes in deep subseafloor sedimentary metagenomes.</title>
        <authorList>
            <person name="Kawai M."/>
            <person name="Futagami T."/>
            <person name="Toyoda A."/>
            <person name="Takaki Y."/>
            <person name="Nishi S."/>
            <person name="Hori S."/>
            <person name="Arai W."/>
            <person name="Tsubouchi T."/>
            <person name="Morono Y."/>
            <person name="Uchiyama I."/>
            <person name="Ito T."/>
            <person name="Fujiyama A."/>
            <person name="Inagaki F."/>
            <person name="Takami H."/>
        </authorList>
    </citation>
    <scope>NUCLEOTIDE SEQUENCE</scope>
    <source>
        <strain evidence="1">Expedition CK06-06</strain>
    </source>
</reference>
<dbReference type="EMBL" id="BARS01035899">
    <property type="protein sequence ID" value="GAG23755.1"/>
    <property type="molecule type" value="Genomic_DNA"/>
</dbReference>
<comment type="caution">
    <text evidence="1">The sequence shown here is derived from an EMBL/GenBank/DDBJ whole genome shotgun (WGS) entry which is preliminary data.</text>
</comment>
<organism evidence="1">
    <name type="scientific">marine sediment metagenome</name>
    <dbReference type="NCBI Taxonomy" id="412755"/>
    <lineage>
        <taxon>unclassified sequences</taxon>
        <taxon>metagenomes</taxon>
        <taxon>ecological metagenomes</taxon>
    </lineage>
</organism>
<sequence>IDSEKRVRVAATVEWEDCGRPVQKVYFETDKRFAENISCNPHAFLVGGILPAMFLGEKRIFIDAEICPHLREGLETVMSWFEKWYKGKYKPVCIEAGVSSKAPYLNKASRAGLFLSGGIDSLAALRDNRLRYPLEHPGSVKDGLIVHGFEICAHVGRDRKLNIFERAVKLMSKLADETGITLIPVYTNIRHLNDDGTFWIDAFFGACLASVAHVFTPRLSQVYIASGLNIAIMHYPHGSNPLLDVNYSSQDMRIEHQG</sequence>
<gene>
    <name evidence="1" type="ORF">S01H1_55245</name>
</gene>
<name>X0VZL9_9ZZZZ</name>
<evidence type="ECO:0000313" key="1">
    <source>
        <dbReference type="EMBL" id="GAG23755.1"/>
    </source>
</evidence>
<protein>
    <submittedName>
        <fullName evidence="1">Uncharacterized protein</fullName>
    </submittedName>
</protein>
<feature type="non-terminal residue" evidence="1">
    <location>
        <position position="1"/>
    </location>
</feature>
<dbReference type="AlphaFoldDB" id="X0VZL9"/>
<proteinExistence type="predicted"/>